<protein>
    <submittedName>
        <fullName evidence="2">Uncharacterized protein</fullName>
    </submittedName>
</protein>
<evidence type="ECO:0000313" key="3">
    <source>
        <dbReference type="Proteomes" id="UP000002440"/>
    </source>
</evidence>
<dbReference type="EMBL" id="CP000284">
    <property type="protein sequence ID" value="ABE48447.1"/>
    <property type="molecule type" value="Genomic_DNA"/>
</dbReference>
<reference evidence="2 3" key="1">
    <citation type="submission" date="2006-03" db="EMBL/GenBank/DDBJ databases">
        <title>Complete sequence of Methylobacillus flagellatus KT.</title>
        <authorList>
            <consortium name="US DOE Joint Genome Institute"/>
            <person name="Copeland A."/>
            <person name="Lucas S."/>
            <person name="Lapidus A."/>
            <person name="Barry K."/>
            <person name="Detter J.C."/>
            <person name="Glavina del Rio T."/>
            <person name="Hammon N."/>
            <person name="Israni S."/>
            <person name="Dalin E."/>
            <person name="Tice H."/>
            <person name="Pitluck S."/>
            <person name="Brettin T."/>
            <person name="Bruce D."/>
            <person name="Han C."/>
            <person name="Tapia R."/>
            <person name="Saunders E."/>
            <person name="Gilna P."/>
            <person name="Schmutz J."/>
            <person name="Larimer F."/>
            <person name="Land M."/>
            <person name="Kyrpides N."/>
            <person name="Anderson I."/>
            <person name="Richardson P."/>
        </authorList>
    </citation>
    <scope>NUCLEOTIDE SEQUENCE [LARGE SCALE GENOMIC DNA]</scope>
    <source>
        <strain evidence="3">KT / ATCC 51484 / DSM 6875</strain>
    </source>
</reference>
<proteinExistence type="predicted"/>
<feature type="region of interest" description="Disordered" evidence="1">
    <location>
        <begin position="72"/>
        <end position="94"/>
    </location>
</feature>
<evidence type="ECO:0000256" key="1">
    <source>
        <dbReference type="SAM" id="MobiDB-lite"/>
    </source>
</evidence>
<organism evidence="2 3">
    <name type="scientific">Methylobacillus flagellatus (strain ATCC 51484 / DSM 6875 / VKM B-1610 / KT)</name>
    <dbReference type="NCBI Taxonomy" id="265072"/>
    <lineage>
        <taxon>Bacteria</taxon>
        <taxon>Pseudomonadati</taxon>
        <taxon>Pseudomonadota</taxon>
        <taxon>Betaproteobacteria</taxon>
        <taxon>Nitrosomonadales</taxon>
        <taxon>Methylophilaceae</taxon>
        <taxon>Methylobacillus</taxon>
    </lineage>
</organism>
<dbReference type="KEGG" id="mfa:Mfla_0176"/>
<dbReference type="STRING" id="265072.Mfla_0176"/>
<sequence>MKAHRDDTRPQVLMIQPGTQATAALPRRIVRHGNAAPIEGCKQNWITARKIAMRNGTFRLLASRSTKHGHILISQGTMPKASAEECPASVSAEC</sequence>
<evidence type="ECO:0000313" key="2">
    <source>
        <dbReference type="EMBL" id="ABE48447.1"/>
    </source>
</evidence>
<dbReference type="AlphaFoldDB" id="Q1H4Z0"/>
<keyword evidence="3" id="KW-1185">Reference proteome</keyword>
<gene>
    <name evidence="2" type="ordered locus">Mfla_0176</name>
</gene>
<name>Q1H4Z0_METFK</name>
<accession>Q1H4Z0</accession>
<dbReference type="HOGENOM" id="CLU_2382802_0_0_4"/>
<dbReference type="Proteomes" id="UP000002440">
    <property type="component" value="Chromosome"/>
</dbReference>
<dbReference type="RefSeq" id="WP_011478544.1">
    <property type="nucleotide sequence ID" value="NC_007947.1"/>
</dbReference>